<dbReference type="Pfam" id="PF09413">
    <property type="entry name" value="DUF2007"/>
    <property type="match status" value="1"/>
</dbReference>
<dbReference type="EMBL" id="SHAH01000075">
    <property type="protein sequence ID" value="RZO74960.1"/>
    <property type="molecule type" value="Genomic_DNA"/>
</dbReference>
<comment type="caution">
    <text evidence="2">The sequence shown here is derived from an EMBL/GenBank/DDBJ whole genome shotgun (WGS) entry which is preliminary data.</text>
</comment>
<organism evidence="2 3">
    <name type="scientific">OM182 bacterium</name>
    <dbReference type="NCBI Taxonomy" id="2510334"/>
    <lineage>
        <taxon>Bacteria</taxon>
        <taxon>Pseudomonadati</taxon>
        <taxon>Pseudomonadota</taxon>
        <taxon>Gammaproteobacteria</taxon>
        <taxon>OMG group</taxon>
        <taxon>OM182 clade</taxon>
    </lineage>
</organism>
<accession>A0A520RXK3</accession>
<dbReference type="InterPro" id="IPR018551">
    <property type="entry name" value="DUF2007"/>
</dbReference>
<evidence type="ECO:0000313" key="3">
    <source>
        <dbReference type="Proteomes" id="UP000320404"/>
    </source>
</evidence>
<reference evidence="2 3" key="1">
    <citation type="submission" date="2019-02" db="EMBL/GenBank/DDBJ databases">
        <title>Prokaryotic population dynamics and viral predation in marine succession experiment using metagenomics: the confinement effect.</title>
        <authorList>
            <person name="Haro-Moreno J.M."/>
            <person name="Rodriguez-Valera F."/>
            <person name="Lopez-Perez M."/>
        </authorList>
    </citation>
    <scope>NUCLEOTIDE SEQUENCE [LARGE SCALE GENOMIC DNA]</scope>
    <source>
        <strain evidence="2">MED-G158</strain>
    </source>
</reference>
<evidence type="ECO:0000259" key="1">
    <source>
        <dbReference type="Pfam" id="PF09413"/>
    </source>
</evidence>
<proteinExistence type="predicted"/>
<evidence type="ECO:0000313" key="2">
    <source>
        <dbReference type="EMBL" id="RZO74960.1"/>
    </source>
</evidence>
<feature type="non-terminal residue" evidence="2">
    <location>
        <position position="52"/>
    </location>
</feature>
<dbReference type="Proteomes" id="UP000320404">
    <property type="component" value="Unassembled WGS sequence"/>
</dbReference>
<protein>
    <submittedName>
        <fullName evidence="2">DUF2007 domain-containing protein</fullName>
    </submittedName>
</protein>
<sequence length="52" mass="5993">MKKVYSNNNIALVWHVKNMLEQQGIDVVTRNDRLYSIAGEIPVTECMGEVWV</sequence>
<gene>
    <name evidence="2" type="ORF">EVA69_05045</name>
</gene>
<feature type="domain" description="DUF2007" evidence="1">
    <location>
        <begin position="1"/>
        <end position="52"/>
    </location>
</feature>
<name>A0A520RXK3_9GAMM</name>
<dbReference type="AlphaFoldDB" id="A0A520RXK3"/>